<evidence type="ECO:0008006" key="5">
    <source>
        <dbReference type="Google" id="ProtNLM"/>
    </source>
</evidence>
<dbReference type="AlphaFoldDB" id="A0A8S8Z9E5"/>
<dbReference type="EMBL" id="NMPR01000338">
    <property type="protein sequence ID" value="KAA8622062.1"/>
    <property type="molecule type" value="Genomic_DNA"/>
</dbReference>
<dbReference type="OMA" id="GGWIEHM"/>
<feature type="compositionally biased region" description="Low complexity" evidence="2">
    <location>
        <begin position="43"/>
        <end position="55"/>
    </location>
</feature>
<dbReference type="Pfam" id="PF13489">
    <property type="entry name" value="Methyltransf_23"/>
    <property type="match status" value="1"/>
</dbReference>
<dbReference type="Gene3D" id="3.40.50.150">
    <property type="entry name" value="Vaccinia Virus protein VP39"/>
    <property type="match status" value="1"/>
</dbReference>
<comment type="caution">
    <text evidence="3">The sequence shown here is derived from an EMBL/GenBank/DDBJ whole genome shotgun (WGS) entry which is preliminary data.</text>
</comment>
<feature type="region of interest" description="Disordered" evidence="2">
    <location>
        <begin position="1"/>
        <end position="87"/>
    </location>
</feature>
<dbReference type="PANTHER" id="PTHR43591:SF10">
    <property type="entry name" value="ABC TRANSMEMBRANE TYPE-1 DOMAIN-CONTAINING PROTEIN-RELATED"/>
    <property type="match status" value="1"/>
</dbReference>
<gene>
    <name evidence="3" type="ORF">SMACR_06301</name>
</gene>
<dbReference type="PANTHER" id="PTHR43591">
    <property type="entry name" value="METHYLTRANSFERASE"/>
    <property type="match status" value="1"/>
</dbReference>
<evidence type="ECO:0000256" key="1">
    <source>
        <dbReference type="ARBA" id="ARBA00038158"/>
    </source>
</evidence>
<sequence length="385" mass="42310">MSSEGKAQLPTPEAASPKGEAKSPTPGPASPVQATSPTPGPAAPGTAAPGLLSGAHWADVGLPEEGAENDWDSTLGNDTESSTASISSSILKYRTINGRTYHSDSVTDGEYWGPNDEKQNEMLDISHHVMTLLLDGKLYTAPITDNPENIIDIGTGTGLWAIDMADEFPDCNVIGTDLSPNQPTWVPPNLRFEINDASKEWTYQPNFFDFIHMRWLTGAIRDWTAVYKEAYRCLKPGGWIEHMDSSGDALSHDNSLADDSALKQWGKIWQEGGKRLGNPVDLLPANLQEIGMKEAGFVNITKKDYLIPASPWPKDEKQKELGLYFSTTWTADLEGVCQFMFGNVMGWEKEEISAYFTHLKSELKDTSIHASVIYRVVYAQKPLDA</sequence>
<dbReference type="Proteomes" id="UP000433876">
    <property type="component" value="Unassembled WGS sequence"/>
</dbReference>
<name>A0A8S8Z9E5_SORMA</name>
<accession>A0A8S8Z9E5</accession>
<dbReference type="VEuPathDB" id="FungiDB:SMAC_06301"/>
<proteinExistence type="inferred from homology"/>
<dbReference type="SUPFAM" id="SSF53335">
    <property type="entry name" value="S-adenosyl-L-methionine-dependent methyltransferases"/>
    <property type="match status" value="1"/>
</dbReference>
<dbReference type="InterPro" id="IPR029063">
    <property type="entry name" value="SAM-dependent_MTases_sf"/>
</dbReference>
<reference evidence="3 4" key="1">
    <citation type="submission" date="2017-07" db="EMBL/GenBank/DDBJ databases">
        <title>Genome sequence of the Sordaria macrospora wild type strain R19027.</title>
        <authorList>
            <person name="Nowrousian M."/>
            <person name="Teichert I."/>
            <person name="Kueck U."/>
        </authorList>
    </citation>
    <scope>NUCLEOTIDE SEQUENCE [LARGE SCALE GENOMIC DNA]</scope>
    <source>
        <strain evidence="3 4">R19027</strain>
        <tissue evidence="3">Mycelium</tissue>
    </source>
</reference>
<organism evidence="3 4">
    <name type="scientific">Sordaria macrospora</name>
    <dbReference type="NCBI Taxonomy" id="5147"/>
    <lineage>
        <taxon>Eukaryota</taxon>
        <taxon>Fungi</taxon>
        <taxon>Dikarya</taxon>
        <taxon>Ascomycota</taxon>
        <taxon>Pezizomycotina</taxon>
        <taxon>Sordariomycetes</taxon>
        <taxon>Sordariomycetidae</taxon>
        <taxon>Sordariales</taxon>
        <taxon>Sordariaceae</taxon>
        <taxon>Sordaria</taxon>
    </lineage>
</organism>
<evidence type="ECO:0000313" key="3">
    <source>
        <dbReference type="EMBL" id="KAA8622062.1"/>
    </source>
</evidence>
<dbReference type="CDD" id="cd02440">
    <property type="entry name" value="AdoMet_MTases"/>
    <property type="match status" value="1"/>
</dbReference>
<protein>
    <recommendedName>
        <fullName evidence="5">S-adenosyl-L-methionine-dependent methyltransferase</fullName>
    </recommendedName>
</protein>
<dbReference type="GO" id="GO:0008168">
    <property type="term" value="F:methyltransferase activity"/>
    <property type="evidence" value="ECO:0007669"/>
    <property type="project" value="TreeGrafter"/>
</dbReference>
<evidence type="ECO:0000313" key="4">
    <source>
        <dbReference type="Proteomes" id="UP000433876"/>
    </source>
</evidence>
<comment type="similarity">
    <text evidence="1">Belongs to the methyltransferase superfamily. LaeA methyltransferase family.</text>
</comment>
<evidence type="ECO:0000256" key="2">
    <source>
        <dbReference type="SAM" id="MobiDB-lite"/>
    </source>
</evidence>